<sequence length="171" mass="19040">MSPVPPKPFTLAKLALLMVFLVLTSWAQYAVFSLATDLLHPGGLGQAPGEGAKMDKYFAVHKLLKFINKEHLIYTVKSIQQWAVLIRPFLETLFALFLLLMPSIGSKFQMRKIAPRQNANWNNLYANTGHNHHNNNNNNNTNELIAAGYFSRPMTAAGRLASAPPQAALRI</sequence>
<evidence type="ECO:0000256" key="2">
    <source>
        <dbReference type="SAM" id="SignalP"/>
    </source>
</evidence>
<reference evidence="4" key="2">
    <citation type="submission" date="2016-06" db="UniProtKB">
        <authorList>
            <consortium name="WormBaseParasite"/>
        </authorList>
    </citation>
    <scope>IDENTIFICATION</scope>
</reference>
<keyword evidence="1" id="KW-1133">Transmembrane helix</keyword>
<dbReference type="AlphaFoldDB" id="A0A183CD55"/>
<organism evidence="3 4">
    <name type="scientific">Globodera pallida</name>
    <name type="common">Potato cyst nematode worm</name>
    <name type="synonym">Heterodera pallida</name>
    <dbReference type="NCBI Taxonomy" id="36090"/>
    <lineage>
        <taxon>Eukaryota</taxon>
        <taxon>Metazoa</taxon>
        <taxon>Ecdysozoa</taxon>
        <taxon>Nematoda</taxon>
        <taxon>Chromadorea</taxon>
        <taxon>Rhabditida</taxon>
        <taxon>Tylenchina</taxon>
        <taxon>Tylenchomorpha</taxon>
        <taxon>Tylenchoidea</taxon>
        <taxon>Heteroderidae</taxon>
        <taxon>Heteroderinae</taxon>
        <taxon>Globodera</taxon>
    </lineage>
</organism>
<name>A0A183CD55_GLOPA</name>
<protein>
    <submittedName>
        <fullName evidence="4">Ring finger protein</fullName>
    </submittedName>
</protein>
<accession>A0A183CD55</accession>
<feature type="transmembrane region" description="Helical" evidence="1">
    <location>
        <begin position="82"/>
        <end position="101"/>
    </location>
</feature>
<keyword evidence="2" id="KW-0732">Signal</keyword>
<evidence type="ECO:0000313" key="3">
    <source>
        <dbReference type="Proteomes" id="UP000050741"/>
    </source>
</evidence>
<feature type="chain" id="PRO_5008147432" evidence="2">
    <location>
        <begin position="28"/>
        <end position="171"/>
    </location>
</feature>
<evidence type="ECO:0000313" key="4">
    <source>
        <dbReference type="WBParaSite" id="GPLIN_001080900"/>
    </source>
</evidence>
<keyword evidence="1" id="KW-0472">Membrane</keyword>
<keyword evidence="1" id="KW-0812">Transmembrane</keyword>
<feature type="signal peptide" evidence="2">
    <location>
        <begin position="1"/>
        <end position="27"/>
    </location>
</feature>
<keyword evidence="3" id="KW-1185">Reference proteome</keyword>
<evidence type="ECO:0000256" key="1">
    <source>
        <dbReference type="SAM" id="Phobius"/>
    </source>
</evidence>
<dbReference type="Proteomes" id="UP000050741">
    <property type="component" value="Unassembled WGS sequence"/>
</dbReference>
<reference evidence="3" key="1">
    <citation type="submission" date="2014-05" db="EMBL/GenBank/DDBJ databases">
        <title>The genome and life-stage specific transcriptomes of Globodera pallida elucidate key aspects of plant parasitism by a cyst nematode.</title>
        <authorList>
            <person name="Cotton J.A."/>
            <person name="Lilley C.J."/>
            <person name="Jones L.M."/>
            <person name="Kikuchi T."/>
            <person name="Reid A.J."/>
            <person name="Thorpe P."/>
            <person name="Tsai I.J."/>
            <person name="Beasley H."/>
            <person name="Blok V."/>
            <person name="Cock P.J.A."/>
            <person name="Van den Akker S.E."/>
            <person name="Holroyd N."/>
            <person name="Hunt M."/>
            <person name="Mantelin S."/>
            <person name="Naghra H."/>
            <person name="Pain A."/>
            <person name="Palomares-Rius J.E."/>
            <person name="Zarowiecki M."/>
            <person name="Berriman M."/>
            <person name="Jones J.T."/>
            <person name="Urwin P.E."/>
        </authorList>
    </citation>
    <scope>NUCLEOTIDE SEQUENCE [LARGE SCALE GENOMIC DNA]</scope>
    <source>
        <strain evidence="3">Lindley</strain>
    </source>
</reference>
<proteinExistence type="predicted"/>
<dbReference type="WBParaSite" id="GPLIN_001080900">
    <property type="protein sequence ID" value="GPLIN_001080900"/>
    <property type="gene ID" value="GPLIN_001080900"/>
</dbReference>